<protein>
    <recommendedName>
        <fullName evidence="13">TIR domain-containing protein</fullName>
    </recommendedName>
</protein>
<dbReference type="PANTHER" id="PTHR24365:SF530">
    <property type="entry name" value="MSTPROX-RELATED"/>
    <property type="match status" value="1"/>
</dbReference>
<name>V4AVF8_LOTGI</name>
<keyword evidence="5" id="KW-0812">Transmembrane</keyword>
<dbReference type="EMBL" id="KB201194">
    <property type="protein sequence ID" value="ESO99000.1"/>
    <property type="molecule type" value="Genomic_DNA"/>
</dbReference>
<evidence type="ECO:0000256" key="7">
    <source>
        <dbReference type="ARBA" id="ARBA00022737"/>
    </source>
</evidence>
<evidence type="ECO:0000256" key="2">
    <source>
        <dbReference type="ARBA" id="ARBA00009634"/>
    </source>
</evidence>
<evidence type="ECO:0000256" key="5">
    <source>
        <dbReference type="ARBA" id="ARBA00022692"/>
    </source>
</evidence>
<accession>V4AVF8</accession>
<keyword evidence="6" id="KW-0732">Signal</keyword>
<dbReference type="RefSeq" id="XP_009050280.1">
    <property type="nucleotide sequence ID" value="XM_009052032.1"/>
</dbReference>
<keyword evidence="9" id="KW-1133">Transmembrane helix</keyword>
<proteinExistence type="inferred from homology"/>
<keyword evidence="15" id="KW-1185">Reference proteome</keyword>
<dbReference type="STRING" id="225164.V4AVF8"/>
<comment type="subcellular location">
    <subcellularLocation>
        <location evidence="1">Membrane</location>
        <topology evidence="1">Single-pass type I membrane protein</topology>
    </subcellularLocation>
</comment>
<dbReference type="SMART" id="SM00255">
    <property type="entry name" value="TIR"/>
    <property type="match status" value="1"/>
</dbReference>
<evidence type="ECO:0000256" key="4">
    <source>
        <dbReference type="ARBA" id="ARBA00022614"/>
    </source>
</evidence>
<dbReference type="PRINTS" id="PR01537">
    <property type="entry name" value="INTRLKN1R1F"/>
</dbReference>
<evidence type="ECO:0000313" key="15">
    <source>
        <dbReference type="Proteomes" id="UP000030746"/>
    </source>
</evidence>
<sequence>MCIFSIVTLLLISVVYKYRLAIKYQIYIWRHPRPERGTNFDYDFFVCYSVDDEDWIWDELQPNLEGDEYIKLCIHQRDFKGGKLIVDNIVELMESSRRVLIILSNSFAKSSWCQFELSVAQDLVLDSILEPPTIILLEEIKTEHLSNTLNALINNTTYVPWSNHTDDSSEFWQRLKLAIGNQRMVANTEDV</sequence>
<evidence type="ECO:0000256" key="1">
    <source>
        <dbReference type="ARBA" id="ARBA00004479"/>
    </source>
</evidence>
<gene>
    <name evidence="14" type="ORF">LOTGIDRAFT_142370</name>
</gene>
<dbReference type="Pfam" id="PF01582">
    <property type="entry name" value="TIR"/>
    <property type="match status" value="1"/>
</dbReference>
<dbReference type="PANTHER" id="PTHR24365">
    <property type="entry name" value="TOLL-LIKE RECEPTOR"/>
    <property type="match status" value="1"/>
</dbReference>
<dbReference type="PROSITE" id="PS50104">
    <property type="entry name" value="TIR"/>
    <property type="match status" value="1"/>
</dbReference>
<evidence type="ECO:0000256" key="10">
    <source>
        <dbReference type="ARBA" id="ARBA00023136"/>
    </source>
</evidence>
<evidence type="ECO:0000313" key="14">
    <source>
        <dbReference type="EMBL" id="ESO99000.1"/>
    </source>
</evidence>
<comment type="similarity">
    <text evidence="2">Belongs to the Toll-like receptor family.</text>
</comment>
<reference evidence="14 15" key="1">
    <citation type="journal article" date="2013" name="Nature">
        <title>Insights into bilaterian evolution from three spiralian genomes.</title>
        <authorList>
            <person name="Simakov O."/>
            <person name="Marletaz F."/>
            <person name="Cho S.J."/>
            <person name="Edsinger-Gonzales E."/>
            <person name="Havlak P."/>
            <person name="Hellsten U."/>
            <person name="Kuo D.H."/>
            <person name="Larsson T."/>
            <person name="Lv J."/>
            <person name="Arendt D."/>
            <person name="Savage R."/>
            <person name="Osoegawa K."/>
            <person name="de Jong P."/>
            <person name="Grimwood J."/>
            <person name="Chapman J.A."/>
            <person name="Shapiro H."/>
            <person name="Aerts A."/>
            <person name="Otillar R.P."/>
            <person name="Terry A.Y."/>
            <person name="Boore J.L."/>
            <person name="Grigoriev I.V."/>
            <person name="Lindberg D.R."/>
            <person name="Seaver E.C."/>
            <person name="Weisblat D.A."/>
            <person name="Putnam N.H."/>
            <person name="Rokhsar D.S."/>
        </authorList>
    </citation>
    <scope>NUCLEOTIDE SEQUENCE [LARGE SCALE GENOMIC DNA]</scope>
</reference>
<dbReference type="OMA" id="CTTEHEM"/>
<keyword evidence="4" id="KW-0433">Leucine-rich repeat</keyword>
<evidence type="ECO:0000256" key="11">
    <source>
        <dbReference type="ARBA" id="ARBA00023170"/>
    </source>
</evidence>
<dbReference type="InterPro" id="IPR000157">
    <property type="entry name" value="TIR_dom"/>
</dbReference>
<dbReference type="InterPro" id="IPR035897">
    <property type="entry name" value="Toll_tir_struct_dom_sf"/>
</dbReference>
<dbReference type="OrthoDB" id="5966846at2759"/>
<dbReference type="AlphaFoldDB" id="V4AVF8"/>
<keyword evidence="11" id="KW-0675">Receptor</keyword>
<dbReference type="KEGG" id="lgi:LOTGIDRAFT_142370"/>
<dbReference type="Gene3D" id="3.40.50.10140">
    <property type="entry name" value="Toll/interleukin-1 receptor homology (TIR) domain"/>
    <property type="match status" value="1"/>
</dbReference>
<keyword evidence="3" id="KW-0399">Innate immunity</keyword>
<keyword evidence="10" id="KW-0472">Membrane</keyword>
<keyword evidence="8" id="KW-0391">Immunity</keyword>
<organism evidence="14 15">
    <name type="scientific">Lottia gigantea</name>
    <name type="common">Giant owl limpet</name>
    <dbReference type="NCBI Taxonomy" id="225164"/>
    <lineage>
        <taxon>Eukaryota</taxon>
        <taxon>Metazoa</taxon>
        <taxon>Spiralia</taxon>
        <taxon>Lophotrochozoa</taxon>
        <taxon>Mollusca</taxon>
        <taxon>Gastropoda</taxon>
        <taxon>Patellogastropoda</taxon>
        <taxon>Lottioidea</taxon>
        <taxon>Lottiidae</taxon>
        <taxon>Lottia</taxon>
    </lineage>
</organism>
<evidence type="ECO:0000256" key="6">
    <source>
        <dbReference type="ARBA" id="ARBA00022729"/>
    </source>
</evidence>
<dbReference type="GO" id="GO:0007165">
    <property type="term" value="P:signal transduction"/>
    <property type="evidence" value="ECO:0007669"/>
    <property type="project" value="InterPro"/>
</dbReference>
<dbReference type="Proteomes" id="UP000030746">
    <property type="component" value="Unassembled WGS sequence"/>
</dbReference>
<dbReference type="CTD" id="20234568"/>
<evidence type="ECO:0000256" key="8">
    <source>
        <dbReference type="ARBA" id="ARBA00022859"/>
    </source>
</evidence>
<evidence type="ECO:0000256" key="12">
    <source>
        <dbReference type="ARBA" id="ARBA00023180"/>
    </source>
</evidence>
<dbReference type="SUPFAM" id="SSF52200">
    <property type="entry name" value="Toll/Interleukin receptor TIR domain"/>
    <property type="match status" value="1"/>
</dbReference>
<dbReference type="HOGENOM" id="CLU_053932_3_0_1"/>
<keyword evidence="7" id="KW-0677">Repeat</keyword>
<dbReference type="GO" id="GO:0045087">
    <property type="term" value="P:innate immune response"/>
    <property type="evidence" value="ECO:0007669"/>
    <property type="project" value="UniProtKB-KW"/>
</dbReference>
<dbReference type="FunFam" id="3.40.50.10140:FF:000001">
    <property type="entry name" value="Toll-like receptor 2"/>
    <property type="match status" value="1"/>
</dbReference>
<evidence type="ECO:0000256" key="3">
    <source>
        <dbReference type="ARBA" id="ARBA00022588"/>
    </source>
</evidence>
<evidence type="ECO:0000259" key="13">
    <source>
        <dbReference type="PROSITE" id="PS50104"/>
    </source>
</evidence>
<dbReference type="GO" id="GO:0005886">
    <property type="term" value="C:plasma membrane"/>
    <property type="evidence" value="ECO:0007669"/>
    <property type="project" value="TreeGrafter"/>
</dbReference>
<feature type="domain" description="TIR" evidence="13">
    <location>
        <begin position="40"/>
        <end position="179"/>
    </location>
</feature>
<dbReference type="GeneID" id="20234568"/>
<evidence type="ECO:0000256" key="9">
    <source>
        <dbReference type="ARBA" id="ARBA00022989"/>
    </source>
</evidence>
<keyword evidence="12" id="KW-0325">Glycoprotein</keyword>
<dbReference type="GO" id="GO:0038023">
    <property type="term" value="F:signaling receptor activity"/>
    <property type="evidence" value="ECO:0007669"/>
    <property type="project" value="TreeGrafter"/>
</dbReference>